<evidence type="ECO:0000313" key="1">
    <source>
        <dbReference type="EMBL" id="KAJ7021886.1"/>
    </source>
</evidence>
<keyword evidence="1" id="KW-0808">Transferase</keyword>
<keyword evidence="2" id="KW-1185">Reference proteome</keyword>
<accession>A0AAD6S604</accession>
<dbReference type="EMBL" id="JARJCM010000221">
    <property type="protein sequence ID" value="KAJ7021886.1"/>
    <property type="molecule type" value="Genomic_DNA"/>
</dbReference>
<comment type="caution">
    <text evidence="1">The sequence shown here is derived from an EMBL/GenBank/DDBJ whole genome shotgun (WGS) entry which is preliminary data.</text>
</comment>
<gene>
    <name evidence="1" type="ORF">C8F04DRAFT_1313165</name>
</gene>
<protein>
    <submittedName>
        <fullName evidence="1">S-adenosyl-L-methionine-dependent methyltransferase</fullName>
    </submittedName>
</protein>
<dbReference type="InterPro" id="IPR029063">
    <property type="entry name" value="SAM-dependent_MTases_sf"/>
</dbReference>
<dbReference type="SUPFAM" id="SSF53335">
    <property type="entry name" value="S-adenosyl-L-methionine-dependent methyltransferases"/>
    <property type="match status" value="1"/>
</dbReference>
<dbReference type="Pfam" id="PF01209">
    <property type="entry name" value="Ubie_methyltran"/>
    <property type="match status" value="1"/>
</dbReference>
<organism evidence="1 2">
    <name type="scientific">Mycena alexandri</name>
    <dbReference type="NCBI Taxonomy" id="1745969"/>
    <lineage>
        <taxon>Eukaryota</taxon>
        <taxon>Fungi</taxon>
        <taxon>Dikarya</taxon>
        <taxon>Basidiomycota</taxon>
        <taxon>Agaricomycotina</taxon>
        <taxon>Agaricomycetes</taxon>
        <taxon>Agaricomycetidae</taxon>
        <taxon>Agaricales</taxon>
        <taxon>Marasmiineae</taxon>
        <taxon>Mycenaceae</taxon>
        <taxon>Mycena</taxon>
    </lineage>
</organism>
<keyword evidence="1" id="KW-0489">Methyltransferase</keyword>
<dbReference type="Proteomes" id="UP001218188">
    <property type="component" value="Unassembled WGS sequence"/>
</dbReference>
<sequence>MTSIKPNYSKFTAEDMARMGAVMGVPAKAMLGQAGLLPTPPDNAVILDNACGAGLLTSILFKAIGNSGGVRVVCGDIEEHLIKSTVEMIKENGWNAEATIADAQALPFPDNSFTHNLMNFGIQVIPDTDLVVKGPCSALILLSLSLTPPTESFRVLKPGGKLGVTSSTSPGWLESMTIAVPTFVPPPMFTTGPFATKESITILLTGVGFTNVDVQSISCDHTEDMSRYFGYMKNMFATLLVGEVAEKYEAYMRERYGDGVFTLTSVSFVITAEKL</sequence>
<dbReference type="Gene3D" id="3.40.50.150">
    <property type="entry name" value="Vaccinia Virus protein VP39"/>
    <property type="match status" value="1"/>
</dbReference>
<dbReference type="GO" id="GO:0008168">
    <property type="term" value="F:methyltransferase activity"/>
    <property type="evidence" value="ECO:0007669"/>
    <property type="project" value="UniProtKB-KW"/>
</dbReference>
<dbReference type="GO" id="GO:0032259">
    <property type="term" value="P:methylation"/>
    <property type="evidence" value="ECO:0007669"/>
    <property type="project" value="UniProtKB-KW"/>
</dbReference>
<reference evidence="1" key="1">
    <citation type="submission" date="2023-03" db="EMBL/GenBank/DDBJ databases">
        <title>Massive genome expansion in bonnet fungi (Mycena s.s.) driven by repeated elements and novel gene families across ecological guilds.</title>
        <authorList>
            <consortium name="Lawrence Berkeley National Laboratory"/>
            <person name="Harder C.B."/>
            <person name="Miyauchi S."/>
            <person name="Viragh M."/>
            <person name="Kuo A."/>
            <person name="Thoen E."/>
            <person name="Andreopoulos B."/>
            <person name="Lu D."/>
            <person name="Skrede I."/>
            <person name="Drula E."/>
            <person name="Henrissat B."/>
            <person name="Morin E."/>
            <person name="Kohler A."/>
            <person name="Barry K."/>
            <person name="LaButti K."/>
            <person name="Morin E."/>
            <person name="Salamov A."/>
            <person name="Lipzen A."/>
            <person name="Mereny Z."/>
            <person name="Hegedus B."/>
            <person name="Baldrian P."/>
            <person name="Stursova M."/>
            <person name="Weitz H."/>
            <person name="Taylor A."/>
            <person name="Grigoriev I.V."/>
            <person name="Nagy L.G."/>
            <person name="Martin F."/>
            <person name="Kauserud H."/>
        </authorList>
    </citation>
    <scope>NUCLEOTIDE SEQUENCE</scope>
    <source>
        <strain evidence="1">CBHHK200</strain>
    </source>
</reference>
<name>A0AAD6S604_9AGAR</name>
<dbReference type="AlphaFoldDB" id="A0AAD6S604"/>
<evidence type="ECO:0000313" key="2">
    <source>
        <dbReference type="Proteomes" id="UP001218188"/>
    </source>
</evidence>
<proteinExistence type="predicted"/>